<comment type="caution">
    <text evidence="1">The sequence shown here is derived from an EMBL/GenBank/DDBJ whole genome shotgun (WGS) entry which is preliminary data.</text>
</comment>
<dbReference type="RefSeq" id="WP_310866333.1">
    <property type="nucleotide sequence ID" value="NZ_JAVLSF010000594.1"/>
</dbReference>
<protein>
    <submittedName>
        <fullName evidence="1">CopG family antitoxin</fullName>
    </submittedName>
</protein>
<evidence type="ECO:0000313" key="2">
    <source>
        <dbReference type="Proteomes" id="UP001268610"/>
    </source>
</evidence>
<accession>A0AAJ2H3F4</accession>
<dbReference type="InterPro" id="IPR022148">
    <property type="entry name" value="CopG_antitoxin"/>
</dbReference>
<proteinExistence type="predicted"/>
<dbReference type="Pfam" id="PF12441">
    <property type="entry name" value="CopG_antitoxin"/>
    <property type="match status" value="1"/>
</dbReference>
<reference evidence="1" key="1">
    <citation type="submission" date="2023-04" db="EMBL/GenBank/DDBJ databases">
        <title>Genomic characterization of faba bean (Vicia faba) microsymbionts in Mexican soils.</title>
        <authorList>
            <person name="Rivera Orduna F.N."/>
            <person name="Guevara-Luna J."/>
            <person name="Yan J."/>
            <person name="Arroyo-Herrera I."/>
            <person name="Li Y."/>
            <person name="Vasquez-Murrieta M.S."/>
            <person name="Wang E.T."/>
        </authorList>
    </citation>
    <scope>NUCLEOTIDE SEQUENCE</scope>
    <source>
        <strain evidence="1">CH26</strain>
    </source>
</reference>
<dbReference type="InterPro" id="IPR010985">
    <property type="entry name" value="Ribbon_hlx_hlx"/>
</dbReference>
<dbReference type="EMBL" id="JAVLSF010000594">
    <property type="protein sequence ID" value="MDR9778224.1"/>
    <property type="molecule type" value="Genomic_DNA"/>
</dbReference>
<sequence length="39" mass="4444">MINMRIPEALLDALKEKAQAKGIPYKRYVGEALEKSVLR</sequence>
<gene>
    <name evidence="1" type="ORF">RJJ65_37435</name>
</gene>
<evidence type="ECO:0000313" key="1">
    <source>
        <dbReference type="EMBL" id="MDR9778224.1"/>
    </source>
</evidence>
<dbReference type="Proteomes" id="UP001268610">
    <property type="component" value="Unassembled WGS sequence"/>
</dbReference>
<organism evidence="1 2">
    <name type="scientific">Rhizobium hidalgonense</name>
    <dbReference type="NCBI Taxonomy" id="1538159"/>
    <lineage>
        <taxon>Bacteria</taxon>
        <taxon>Pseudomonadati</taxon>
        <taxon>Pseudomonadota</taxon>
        <taxon>Alphaproteobacteria</taxon>
        <taxon>Hyphomicrobiales</taxon>
        <taxon>Rhizobiaceae</taxon>
        <taxon>Rhizobium/Agrobacterium group</taxon>
        <taxon>Rhizobium</taxon>
    </lineage>
</organism>
<dbReference type="SUPFAM" id="SSF47598">
    <property type="entry name" value="Ribbon-helix-helix"/>
    <property type="match status" value="1"/>
</dbReference>
<dbReference type="GO" id="GO:0006355">
    <property type="term" value="P:regulation of DNA-templated transcription"/>
    <property type="evidence" value="ECO:0007669"/>
    <property type="project" value="InterPro"/>
</dbReference>
<name>A0AAJ2H3F4_9HYPH</name>
<dbReference type="AlphaFoldDB" id="A0AAJ2H3F4"/>